<protein>
    <submittedName>
        <fullName evidence="8">Metallophosphoesterase 1</fullName>
    </submittedName>
</protein>
<feature type="chain" id="PRO_5016705996" evidence="6">
    <location>
        <begin position="22"/>
        <end position="543"/>
    </location>
</feature>
<evidence type="ECO:0000256" key="6">
    <source>
        <dbReference type="SAM" id="SignalP"/>
    </source>
</evidence>
<evidence type="ECO:0000256" key="1">
    <source>
        <dbReference type="ARBA" id="ARBA00004141"/>
    </source>
</evidence>
<sequence length="543" mass="61613">MKQQELTLLLCLLWALTLLYGEMFAYWVPPLFTCSWPHLLRTSSSSTVQTDGGNKQADYVKVAVIADPQLMDKTSLSLPAKSLALELVEFYTDLNMRRSFFSSVLPFKPDVILFLGDYFDGGPYLSDEEWQESFSRFRHIFGLDAQGKYTDKQVYYIPGNHDIGYESLHSLNPEKRPLEIHKSGAELDICGLRVPKDAQVLIMYGTWDETQAFGLNLNYFSIKKVIQRYEETFGISNYRFTVGKVDFIAVDAQILDGHPQNHLTSQTWDFVKQPQNFITSQTRDVVKNISVDVVRPKVLLTHIPLYRRDDTYCGPDRSSPIINQRVHHIINGNTNEISYQNYVSEESSKYLLDTIKPKLILSGHDHDQCTITHQSKSGPVIEVYCAIYSDPSCCPILANKWHKFLASVLGLSGPLSETKDKDEDANYEYEMMWDAEGSMHLVKKPLNVSTVNSNDSSLAERGNLVMRAAARKNTAEEGDLSVNVDMASGIGLDPVARIPHRTGKSKTTIIIQRLIRTLRMLTVIAAVNVPIYMMLLFKDWIDK</sequence>
<comment type="caution">
    <text evidence="8">The sequence shown here is derived from an EMBL/GenBank/DDBJ whole genome shotgun (WGS) entry which is preliminary data.</text>
</comment>
<comment type="subcellular location">
    <subcellularLocation>
        <location evidence="1">Membrane</location>
        <topology evidence="1">Multi-pass membrane protein</topology>
    </subcellularLocation>
</comment>
<accession>A0A371GES1</accession>
<feature type="signal peptide" evidence="6">
    <location>
        <begin position="1"/>
        <end position="21"/>
    </location>
</feature>
<evidence type="ECO:0000313" key="8">
    <source>
        <dbReference type="EMBL" id="RDX89082.1"/>
    </source>
</evidence>
<keyword evidence="4 5" id="KW-0472">Membrane</keyword>
<proteinExistence type="predicted"/>
<keyword evidence="6" id="KW-0732">Signal</keyword>
<evidence type="ECO:0000256" key="2">
    <source>
        <dbReference type="ARBA" id="ARBA00022692"/>
    </source>
</evidence>
<keyword evidence="9" id="KW-1185">Reference proteome</keyword>
<name>A0A371GES1_MUCPR</name>
<dbReference type="Proteomes" id="UP000257109">
    <property type="component" value="Unassembled WGS sequence"/>
</dbReference>
<reference evidence="8" key="1">
    <citation type="submission" date="2018-05" db="EMBL/GenBank/DDBJ databases">
        <title>Draft genome of Mucuna pruriens seed.</title>
        <authorList>
            <person name="Nnadi N.E."/>
            <person name="Vos R."/>
            <person name="Hasami M.H."/>
            <person name="Devisetty U.K."/>
            <person name="Aguiy J.C."/>
        </authorList>
    </citation>
    <scope>NUCLEOTIDE SEQUENCE [LARGE SCALE GENOMIC DNA]</scope>
    <source>
        <strain evidence="8">JCA_2017</strain>
    </source>
</reference>
<dbReference type="CDD" id="cd07384">
    <property type="entry name" value="MPP_Cdc1_like"/>
    <property type="match status" value="1"/>
</dbReference>
<dbReference type="GO" id="GO:0006506">
    <property type="term" value="P:GPI anchor biosynthetic process"/>
    <property type="evidence" value="ECO:0007669"/>
    <property type="project" value="InterPro"/>
</dbReference>
<feature type="transmembrane region" description="Helical" evidence="5">
    <location>
        <begin position="518"/>
        <end position="537"/>
    </location>
</feature>
<evidence type="ECO:0000313" key="9">
    <source>
        <dbReference type="Proteomes" id="UP000257109"/>
    </source>
</evidence>
<evidence type="ECO:0000256" key="4">
    <source>
        <dbReference type="ARBA" id="ARBA00023136"/>
    </source>
</evidence>
<gene>
    <name evidence="8" type="primary">MPPE1</name>
    <name evidence="8" type="ORF">CR513_29248</name>
</gene>
<dbReference type="SUPFAM" id="SSF56300">
    <property type="entry name" value="Metallo-dependent phosphatases"/>
    <property type="match status" value="1"/>
</dbReference>
<dbReference type="InterPro" id="IPR004843">
    <property type="entry name" value="Calcineurin-like_PHP"/>
</dbReference>
<dbReference type="PANTHER" id="PTHR13315">
    <property type="entry name" value="METALLO PHOSPHOESTERASE RELATED"/>
    <property type="match status" value="1"/>
</dbReference>
<evidence type="ECO:0000256" key="3">
    <source>
        <dbReference type="ARBA" id="ARBA00022989"/>
    </source>
</evidence>
<dbReference type="Pfam" id="PF00149">
    <property type="entry name" value="Metallophos"/>
    <property type="match status" value="1"/>
</dbReference>
<feature type="domain" description="Calcineurin-like phosphoesterase" evidence="7">
    <location>
        <begin position="61"/>
        <end position="367"/>
    </location>
</feature>
<dbReference type="InterPro" id="IPR029052">
    <property type="entry name" value="Metallo-depent_PP-like"/>
</dbReference>
<dbReference type="PANTHER" id="PTHR13315:SF4">
    <property type="entry name" value="METALLOPHOSPHOESTERASE, ISOFORM E"/>
    <property type="match status" value="1"/>
</dbReference>
<dbReference type="GO" id="GO:0016787">
    <property type="term" value="F:hydrolase activity"/>
    <property type="evidence" value="ECO:0007669"/>
    <property type="project" value="InterPro"/>
</dbReference>
<dbReference type="AlphaFoldDB" id="A0A371GES1"/>
<keyword evidence="2 5" id="KW-0812">Transmembrane</keyword>
<dbReference type="OrthoDB" id="5977743at2759"/>
<feature type="non-terminal residue" evidence="8">
    <location>
        <position position="1"/>
    </location>
</feature>
<dbReference type="InterPro" id="IPR033308">
    <property type="entry name" value="PGAP5/Cdc1/Ted1"/>
</dbReference>
<organism evidence="8 9">
    <name type="scientific">Mucuna pruriens</name>
    <name type="common">Velvet bean</name>
    <name type="synonym">Dolichos pruriens</name>
    <dbReference type="NCBI Taxonomy" id="157652"/>
    <lineage>
        <taxon>Eukaryota</taxon>
        <taxon>Viridiplantae</taxon>
        <taxon>Streptophyta</taxon>
        <taxon>Embryophyta</taxon>
        <taxon>Tracheophyta</taxon>
        <taxon>Spermatophyta</taxon>
        <taxon>Magnoliopsida</taxon>
        <taxon>eudicotyledons</taxon>
        <taxon>Gunneridae</taxon>
        <taxon>Pentapetalae</taxon>
        <taxon>rosids</taxon>
        <taxon>fabids</taxon>
        <taxon>Fabales</taxon>
        <taxon>Fabaceae</taxon>
        <taxon>Papilionoideae</taxon>
        <taxon>50 kb inversion clade</taxon>
        <taxon>NPAAA clade</taxon>
        <taxon>indigoferoid/millettioid clade</taxon>
        <taxon>Phaseoleae</taxon>
        <taxon>Mucuna</taxon>
    </lineage>
</organism>
<keyword evidence="3 5" id="KW-1133">Transmembrane helix</keyword>
<dbReference type="EMBL" id="QJKJ01005770">
    <property type="protein sequence ID" value="RDX89082.1"/>
    <property type="molecule type" value="Genomic_DNA"/>
</dbReference>
<dbReference type="STRING" id="157652.A0A371GES1"/>
<dbReference type="GO" id="GO:0005783">
    <property type="term" value="C:endoplasmic reticulum"/>
    <property type="evidence" value="ECO:0007669"/>
    <property type="project" value="TreeGrafter"/>
</dbReference>
<evidence type="ECO:0000259" key="7">
    <source>
        <dbReference type="Pfam" id="PF00149"/>
    </source>
</evidence>
<dbReference type="GO" id="GO:0016020">
    <property type="term" value="C:membrane"/>
    <property type="evidence" value="ECO:0007669"/>
    <property type="project" value="UniProtKB-SubCell"/>
</dbReference>
<evidence type="ECO:0000256" key="5">
    <source>
        <dbReference type="SAM" id="Phobius"/>
    </source>
</evidence>
<dbReference type="Gene3D" id="3.60.21.10">
    <property type="match status" value="1"/>
</dbReference>